<protein>
    <recommendedName>
        <fullName evidence="11">G-protein coupled receptors family 1 profile domain-containing protein</fullName>
    </recommendedName>
</protein>
<reference evidence="12 13" key="1">
    <citation type="journal article" date="2023" name="bioRxiv">
        <title>Conserved and derived expression patterns and positive selection on dental genes reveal complex evolutionary context of ever-growing rodent molars.</title>
        <authorList>
            <person name="Calamari Z.T."/>
            <person name="Song A."/>
            <person name="Cohen E."/>
            <person name="Akter M."/>
            <person name="Roy R.D."/>
            <person name="Hallikas O."/>
            <person name="Christensen M.M."/>
            <person name="Li P."/>
            <person name="Marangoni P."/>
            <person name="Jernvall J."/>
            <person name="Klein O.D."/>
        </authorList>
    </citation>
    <scope>NUCLEOTIDE SEQUENCE [LARGE SCALE GENOMIC DNA]</scope>
    <source>
        <strain evidence="12">V071</strain>
    </source>
</reference>
<feature type="transmembrane region" description="Helical" evidence="10">
    <location>
        <begin position="42"/>
        <end position="61"/>
    </location>
</feature>
<evidence type="ECO:0000256" key="2">
    <source>
        <dbReference type="ARBA" id="ARBA00022475"/>
    </source>
</evidence>
<feature type="transmembrane region" description="Helical" evidence="10">
    <location>
        <begin position="73"/>
        <end position="94"/>
    </location>
</feature>
<evidence type="ECO:0000313" key="13">
    <source>
        <dbReference type="Proteomes" id="UP001488838"/>
    </source>
</evidence>
<organism evidence="12 13">
    <name type="scientific">Myodes glareolus</name>
    <name type="common">Bank vole</name>
    <name type="synonym">Clethrionomys glareolus</name>
    <dbReference type="NCBI Taxonomy" id="447135"/>
    <lineage>
        <taxon>Eukaryota</taxon>
        <taxon>Metazoa</taxon>
        <taxon>Chordata</taxon>
        <taxon>Craniata</taxon>
        <taxon>Vertebrata</taxon>
        <taxon>Euteleostomi</taxon>
        <taxon>Mammalia</taxon>
        <taxon>Eutheria</taxon>
        <taxon>Euarchontoglires</taxon>
        <taxon>Glires</taxon>
        <taxon>Rodentia</taxon>
        <taxon>Myomorpha</taxon>
        <taxon>Muroidea</taxon>
        <taxon>Cricetidae</taxon>
        <taxon>Arvicolinae</taxon>
        <taxon>Myodes</taxon>
    </lineage>
</organism>
<dbReference type="Pfam" id="PF13853">
    <property type="entry name" value="7tm_4"/>
    <property type="match status" value="1"/>
</dbReference>
<keyword evidence="8" id="KW-0675">Receptor</keyword>
<evidence type="ECO:0000256" key="3">
    <source>
        <dbReference type="ARBA" id="ARBA00022606"/>
    </source>
</evidence>
<keyword evidence="5" id="KW-0552">Olfaction</keyword>
<accession>A0AAW0HM45</accession>
<dbReference type="InterPro" id="IPR017452">
    <property type="entry name" value="GPCR_Rhodpsn_7TM"/>
</dbReference>
<sequence length="226" mass="25823">MYFFLCILAKLDMGYVTTTAQMLAHLLAKYQAVSFADCWLQMYVFGALATIECALFVVMAYDRYVAICHPLSYTVILNWGLHIICSWNLDLWFLPFPNTYFLYHESAILVNHYFCESPSVYSLACMNTHLIEMVDQVLSSFLIVTSIFLIVASFIHIAVAILNIKSTQGHCKAFLINMCFPSDCDKQISLFYNAFMALLNPLVYCLRNKDIKKAFLKVKGQSRGDC</sequence>
<evidence type="ECO:0000256" key="10">
    <source>
        <dbReference type="SAM" id="Phobius"/>
    </source>
</evidence>
<comment type="caution">
    <text evidence="12">The sequence shown here is derived from an EMBL/GenBank/DDBJ whole genome shotgun (WGS) entry which is preliminary data.</text>
</comment>
<keyword evidence="3" id="KW-0716">Sensory transduction</keyword>
<dbReference type="EMBL" id="JBBHLL010000419">
    <property type="protein sequence ID" value="KAK7803441.1"/>
    <property type="molecule type" value="Genomic_DNA"/>
</dbReference>
<keyword evidence="4 10" id="KW-0812">Transmembrane</keyword>
<feature type="transmembrane region" description="Helical" evidence="10">
    <location>
        <begin position="137"/>
        <end position="162"/>
    </location>
</feature>
<comment type="subcellular location">
    <subcellularLocation>
        <location evidence="1">Cell membrane</location>
        <topology evidence="1">Multi-pass membrane protein</topology>
    </subcellularLocation>
</comment>
<evidence type="ECO:0000256" key="4">
    <source>
        <dbReference type="ARBA" id="ARBA00022692"/>
    </source>
</evidence>
<dbReference type="PRINTS" id="PR00237">
    <property type="entry name" value="GPCRRHODOPSN"/>
</dbReference>
<evidence type="ECO:0000256" key="7">
    <source>
        <dbReference type="ARBA" id="ARBA00023136"/>
    </source>
</evidence>
<evidence type="ECO:0000259" key="11">
    <source>
        <dbReference type="PROSITE" id="PS50262"/>
    </source>
</evidence>
<proteinExistence type="predicted"/>
<dbReference type="GO" id="GO:0004930">
    <property type="term" value="F:G protein-coupled receptor activity"/>
    <property type="evidence" value="ECO:0007669"/>
    <property type="project" value="InterPro"/>
</dbReference>
<feature type="domain" description="G-protein coupled receptors family 1 profile" evidence="11">
    <location>
        <begin position="1"/>
        <end position="226"/>
    </location>
</feature>
<dbReference type="Proteomes" id="UP001488838">
    <property type="component" value="Unassembled WGS sequence"/>
</dbReference>
<evidence type="ECO:0000256" key="5">
    <source>
        <dbReference type="ARBA" id="ARBA00022725"/>
    </source>
</evidence>
<dbReference type="PROSITE" id="PS50262">
    <property type="entry name" value="G_PROTEIN_RECEP_F1_2"/>
    <property type="match status" value="1"/>
</dbReference>
<gene>
    <name evidence="12" type="ORF">U0070_023751</name>
</gene>
<evidence type="ECO:0000256" key="6">
    <source>
        <dbReference type="ARBA" id="ARBA00022989"/>
    </source>
</evidence>
<keyword evidence="9" id="KW-0807">Transducer</keyword>
<evidence type="ECO:0000256" key="9">
    <source>
        <dbReference type="ARBA" id="ARBA00023224"/>
    </source>
</evidence>
<dbReference type="GO" id="GO:0004984">
    <property type="term" value="F:olfactory receptor activity"/>
    <property type="evidence" value="ECO:0007669"/>
    <property type="project" value="InterPro"/>
</dbReference>
<keyword evidence="6 10" id="KW-1133">Transmembrane helix</keyword>
<keyword evidence="13" id="KW-1185">Reference proteome</keyword>
<dbReference type="Gene3D" id="1.20.1070.10">
    <property type="entry name" value="Rhodopsin 7-helix transmembrane proteins"/>
    <property type="match status" value="1"/>
</dbReference>
<dbReference type="InterPro" id="IPR000276">
    <property type="entry name" value="GPCR_Rhodpsn"/>
</dbReference>
<dbReference type="AlphaFoldDB" id="A0AAW0HM45"/>
<dbReference type="GO" id="GO:0005886">
    <property type="term" value="C:plasma membrane"/>
    <property type="evidence" value="ECO:0007669"/>
    <property type="project" value="UniProtKB-SubCell"/>
</dbReference>
<dbReference type="PANTHER" id="PTHR26453">
    <property type="entry name" value="OLFACTORY RECEPTOR"/>
    <property type="match status" value="1"/>
</dbReference>
<evidence type="ECO:0000256" key="1">
    <source>
        <dbReference type="ARBA" id="ARBA00004651"/>
    </source>
</evidence>
<dbReference type="SUPFAM" id="SSF81321">
    <property type="entry name" value="Family A G protein-coupled receptor-like"/>
    <property type="match status" value="1"/>
</dbReference>
<evidence type="ECO:0000313" key="12">
    <source>
        <dbReference type="EMBL" id="KAK7803441.1"/>
    </source>
</evidence>
<dbReference type="InterPro" id="IPR000725">
    <property type="entry name" value="Olfact_rcpt"/>
</dbReference>
<keyword evidence="2" id="KW-1003">Cell membrane</keyword>
<keyword evidence="7 10" id="KW-0472">Membrane</keyword>
<name>A0AAW0HM45_MYOGA</name>
<evidence type="ECO:0000256" key="8">
    <source>
        <dbReference type="ARBA" id="ARBA00023170"/>
    </source>
</evidence>